<dbReference type="AlphaFoldDB" id="A0AAV4LYN8"/>
<name>A0AAV4LYN8_BABCB</name>
<protein>
    <submittedName>
        <fullName evidence="1">Transcriptional Crp Fnr family protein, putative</fullName>
    </submittedName>
</protein>
<keyword evidence="2" id="KW-1185">Reference proteome</keyword>
<proteinExistence type="predicted"/>
<reference evidence="1 2" key="1">
    <citation type="submission" date="2021-06" db="EMBL/GenBank/DDBJ databases">
        <title>Genome sequence of Babesia caballi.</title>
        <authorList>
            <person name="Yamagishi J."/>
            <person name="Kidaka T."/>
            <person name="Ochi A."/>
        </authorList>
    </citation>
    <scope>NUCLEOTIDE SEQUENCE [LARGE SCALE GENOMIC DNA]</scope>
    <source>
        <strain evidence="1">USDA-D6B2</strain>
    </source>
</reference>
<organism evidence="1 2">
    <name type="scientific">Babesia caballi</name>
    <dbReference type="NCBI Taxonomy" id="5871"/>
    <lineage>
        <taxon>Eukaryota</taxon>
        <taxon>Sar</taxon>
        <taxon>Alveolata</taxon>
        <taxon>Apicomplexa</taxon>
        <taxon>Aconoidasida</taxon>
        <taxon>Piroplasmida</taxon>
        <taxon>Babesiidae</taxon>
        <taxon>Babesia</taxon>
    </lineage>
</organism>
<gene>
    <name evidence="1" type="ORF">BcabD6B2_44850</name>
</gene>
<dbReference type="GeneID" id="94196531"/>
<dbReference type="EMBL" id="BPLF01000004">
    <property type="protein sequence ID" value="GIX65050.1"/>
    <property type="molecule type" value="Genomic_DNA"/>
</dbReference>
<sequence length="437" mass="46488">MAFCEFVCAFWGSAEHQSSVLEHSRRKPAPGTLMNVHTHRLQTLAQQPNARVHLLHDSRVRPRGAGAGAEVIEIVHFAQHVHSLGEQAAARHALQQRLVGLRVGLYVDVLHAAEDVQRRRVAAVGDARTHETGVDVRVDGEVVLDRKPADEVKHLVELPAAPVHLDEDRESEVGGRNAVEPHLLPELLAEPQTPALHAALQQTVVQDPVGLDAALVHDAEQLKGLVHVALHTVALDDGGKGDEVGLDLVDHHLLKERGGSLHVADARAGVNDGVVRHGVARNALGDHHAVDAHGLAELPVLAEALDESCVHDGVGLHVALLLHFLKQGHGLVHAIVVHVCVQHDAVCDLVGLAAAVRRHLLPDLLALGNAAAAAQRLDDDAARLQLGLETHAAEPIDEPDEALGVLKAEAAVERHGEGALVEVQALAEGDELVHLGA</sequence>
<dbReference type="Proteomes" id="UP001497744">
    <property type="component" value="Unassembled WGS sequence"/>
</dbReference>
<evidence type="ECO:0000313" key="1">
    <source>
        <dbReference type="EMBL" id="GIX65050.1"/>
    </source>
</evidence>
<dbReference type="RefSeq" id="XP_067717119.1">
    <property type="nucleotide sequence ID" value="XM_067861018.1"/>
</dbReference>
<accession>A0AAV4LYN8</accession>
<comment type="caution">
    <text evidence="1">The sequence shown here is derived from an EMBL/GenBank/DDBJ whole genome shotgun (WGS) entry which is preliminary data.</text>
</comment>
<evidence type="ECO:0000313" key="2">
    <source>
        <dbReference type="Proteomes" id="UP001497744"/>
    </source>
</evidence>